<evidence type="ECO:0000313" key="5">
    <source>
        <dbReference type="Proteomes" id="UP001481677"/>
    </source>
</evidence>
<evidence type="ECO:0000313" key="2">
    <source>
        <dbReference type="EMBL" id="MEM5345655.1"/>
    </source>
</evidence>
<keyword evidence="5" id="KW-1185">Reference proteome</keyword>
<dbReference type="Proteomes" id="UP001481677">
    <property type="component" value="Unassembled WGS sequence"/>
</dbReference>
<evidence type="ECO:0000256" key="1">
    <source>
        <dbReference type="SAM" id="SignalP"/>
    </source>
</evidence>
<keyword evidence="1" id="KW-0732">Signal</keyword>
<evidence type="ECO:0008006" key="6">
    <source>
        <dbReference type="Google" id="ProtNLM"/>
    </source>
</evidence>
<reference evidence="3" key="2">
    <citation type="submission" date="2019-08" db="EMBL/GenBank/DDBJ databases">
        <authorList>
            <person name="Im W.-T."/>
        </authorList>
    </citation>
    <scope>NUCLEOTIDE SEQUENCE</scope>
    <source>
        <strain evidence="3">NF 2-5-3</strain>
    </source>
</reference>
<protein>
    <recommendedName>
        <fullName evidence="6">DUF3806 domain-containing protein</fullName>
    </recommendedName>
</protein>
<dbReference type="Proteomes" id="UP000321776">
    <property type="component" value="Unassembled WGS sequence"/>
</dbReference>
<evidence type="ECO:0000313" key="3">
    <source>
        <dbReference type="EMBL" id="TXC80714.1"/>
    </source>
</evidence>
<sequence length="168" mass="18424">MKIIAKRLAAALLTLIIGSLGEAALADTPTNQSFSPDPQIQKVAEAYAMDAVDFSGKQFGIKLDWSDASIADVEKALARMNSSYIGANPKPTDEQVMSFAKAYGSYVGEVYRRNHGGEWGMVTLGEDRFPGLRTTAGRSFWPWARAFNRITKGSEDNIADYYMALSKK</sequence>
<dbReference type="EMBL" id="VOQS01000005">
    <property type="protein sequence ID" value="TXC80714.1"/>
    <property type="molecule type" value="Genomic_DNA"/>
</dbReference>
<comment type="caution">
    <text evidence="3">The sequence shown here is derived from an EMBL/GenBank/DDBJ whole genome shotgun (WGS) entry which is preliminary data.</text>
</comment>
<reference evidence="3 4" key="1">
    <citation type="journal article" date="2018" name="Int. J. Syst. Evol. Microbiol.">
        <title>Paraburkholderia azotifigens sp. nov., a nitrogen-fixing bacterium isolated from paddy soil.</title>
        <authorList>
            <person name="Choi G.M."/>
            <person name="Im W.T."/>
        </authorList>
    </citation>
    <scope>NUCLEOTIDE SEQUENCE [LARGE SCALE GENOMIC DNA]</scope>
    <source>
        <strain evidence="3 4">NF 2-5-3</strain>
    </source>
</reference>
<dbReference type="EMBL" id="JAZHGA010000051">
    <property type="protein sequence ID" value="MEM5345655.1"/>
    <property type="molecule type" value="Genomic_DNA"/>
</dbReference>
<accession>A0A5C6V7B0</accession>
<dbReference type="RefSeq" id="WP_147238155.1">
    <property type="nucleotide sequence ID" value="NZ_JAZHFZ010000054.1"/>
</dbReference>
<organism evidence="3 4">
    <name type="scientific">Paraburkholderia azotifigens</name>
    <dbReference type="NCBI Taxonomy" id="2057004"/>
    <lineage>
        <taxon>Bacteria</taxon>
        <taxon>Pseudomonadati</taxon>
        <taxon>Pseudomonadota</taxon>
        <taxon>Betaproteobacteria</taxon>
        <taxon>Burkholderiales</taxon>
        <taxon>Burkholderiaceae</taxon>
        <taxon>Paraburkholderia</taxon>
    </lineage>
</organism>
<name>A0A5C6V7B0_9BURK</name>
<evidence type="ECO:0000313" key="4">
    <source>
        <dbReference type="Proteomes" id="UP000321776"/>
    </source>
</evidence>
<feature type="signal peptide" evidence="1">
    <location>
        <begin position="1"/>
        <end position="26"/>
    </location>
</feature>
<reference evidence="2 5" key="3">
    <citation type="submission" date="2024-01" db="EMBL/GenBank/DDBJ databases">
        <title>The diversity of rhizobia nodulating Mimosa spp. in eleven states of Brazil covering several biomes is determined by host plant, location, and edaphic factors.</title>
        <authorList>
            <person name="Rouws L."/>
            <person name="Barauna A."/>
            <person name="Beukes C."/>
            <person name="De Faria S.M."/>
            <person name="Gross E."/>
            <person name="Dos Reis Junior F.B."/>
            <person name="Simon M."/>
            <person name="Maluk M."/>
            <person name="Odee D.W."/>
            <person name="Kenicer G."/>
            <person name="Young J.P.W."/>
            <person name="Reis V.M."/>
            <person name="Zilli J."/>
            <person name="James E.K."/>
        </authorList>
    </citation>
    <scope>NUCLEOTIDE SEQUENCE [LARGE SCALE GENOMIC DNA]</scope>
    <source>
        <strain evidence="2 5">JPY530</strain>
    </source>
</reference>
<proteinExistence type="predicted"/>
<dbReference type="AlphaFoldDB" id="A0A5C6V7B0"/>
<feature type="chain" id="PRO_5022783465" description="DUF3806 domain-containing protein" evidence="1">
    <location>
        <begin position="27"/>
        <end position="168"/>
    </location>
</feature>
<gene>
    <name evidence="3" type="ORF">FRZ40_41475</name>
    <name evidence="2" type="ORF">V4C56_39285</name>
</gene>